<dbReference type="AlphaFoldDB" id="A0A381MZJ8"/>
<dbReference type="Gene3D" id="1.10.287.460">
    <property type="entry name" value="Peptidyl-prolyl cis-trans isomerase, FKBP-type, N-terminal domain"/>
    <property type="match status" value="1"/>
</dbReference>
<dbReference type="SUPFAM" id="SSF54534">
    <property type="entry name" value="FKBP-like"/>
    <property type="match status" value="1"/>
</dbReference>
<dbReference type="Pfam" id="PF00254">
    <property type="entry name" value="FKBP_C"/>
    <property type="match status" value="1"/>
</dbReference>
<feature type="domain" description="PPIase FKBP-type" evidence="1">
    <location>
        <begin position="145"/>
        <end position="183"/>
    </location>
</feature>
<reference evidence="2" key="1">
    <citation type="submission" date="2018-05" db="EMBL/GenBank/DDBJ databases">
        <authorList>
            <person name="Lanie J.A."/>
            <person name="Ng W.-L."/>
            <person name="Kazmierczak K.M."/>
            <person name="Andrzejewski T.M."/>
            <person name="Davidsen T.M."/>
            <person name="Wayne K.J."/>
            <person name="Tettelin H."/>
            <person name="Glass J.I."/>
            <person name="Rusch D."/>
            <person name="Podicherti R."/>
            <person name="Tsui H.-C.T."/>
            <person name="Winkler M.E."/>
        </authorList>
    </citation>
    <scope>NUCLEOTIDE SEQUENCE</scope>
</reference>
<gene>
    <name evidence="2" type="ORF">METZ01_LOCUS581</name>
</gene>
<feature type="non-terminal residue" evidence="2">
    <location>
        <position position="183"/>
    </location>
</feature>
<dbReference type="InterPro" id="IPR046357">
    <property type="entry name" value="PPIase_dom_sf"/>
</dbReference>
<organism evidence="2">
    <name type="scientific">marine metagenome</name>
    <dbReference type="NCBI Taxonomy" id="408172"/>
    <lineage>
        <taxon>unclassified sequences</taxon>
        <taxon>metagenomes</taxon>
        <taxon>ecological metagenomes</taxon>
    </lineage>
</organism>
<dbReference type="Gene3D" id="3.10.50.40">
    <property type="match status" value="1"/>
</dbReference>
<evidence type="ECO:0000259" key="1">
    <source>
        <dbReference type="PROSITE" id="PS50059"/>
    </source>
</evidence>
<dbReference type="PROSITE" id="PS51257">
    <property type="entry name" value="PROKAR_LIPOPROTEIN"/>
    <property type="match status" value="1"/>
</dbReference>
<dbReference type="GO" id="GO:0003755">
    <property type="term" value="F:peptidyl-prolyl cis-trans isomerase activity"/>
    <property type="evidence" value="ECO:0007669"/>
    <property type="project" value="InterPro"/>
</dbReference>
<dbReference type="InterPro" id="IPR001179">
    <property type="entry name" value="PPIase_FKBP_dom"/>
</dbReference>
<evidence type="ECO:0000313" key="2">
    <source>
        <dbReference type="EMBL" id="SUZ47727.1"/>
    </source>
</evidence>
<name>A0A381MZJ8_9ZZZZ</name>
<sequence>MRKMSLLFLLGLLIAACTLEKPKKTSANTRMEEHNDSLSYAIGLDMGMRMELEYKNVNHKMLNKGIDDYFSRNEYDLTDKERARIINKYTNETQPKYRMALEKNNMVEGKKFLEQNLKNEGVIAHRSGIQYKVITPMEGEKPGPRDVVKIHYIGKLIDGTTFDNSYTRGEPAVFQLNRIFPGF</sequence>
<protein>
    <recommendedName>
        <fullName evidence="1">PPIase FKBP-type domain-containing protein</fullName>
    </recommendedName>
</protein>
<accession>A0A381MZJ8</accession>
<dbReference type="GO" id="GO:0006457">
    <property type="term" value="P:protein folding"/>
    <property type="evidence" value="ECO:0007669"/>
    <property type="project" value="InterPro"/>
</dbReference>
<dbReference type="InterPro" id="IPR000774">
    <property type="entry name" value="PPIase_FKBP_N"/>
</dbReference>
<dbReference type="Pfam" id="PF01346">
    <property type="entry name" value="FKBP_N"/>
    <property type="match status" value="1"/>
</dbReference>
<dbReference type="InterPro" id="IPR036944">
    <property type="entry name" value="PPIase_FKBP_N_sf"/>
</dbReference>
<dbReference type="PROSITE" id="PS50059">
    <property type="entry name" value="FKBP_PPIASE"/>
    <property type="match status" value="1"/>
</dbReference>
<dbReference type="EMBL" id="UINC01000032">
    <property type="protein sequence ID" value="SUZ47727.1"/>
    <property type="molecule type" value="Genomic_DNA"/>
</dbReference>
<proteinExistence type="predicted"/>